<gene>
    <name evidence="1" type="ORF">PPENT_87.1.T0340032</name>
</gene>
<accession>A0A8S1U5A5</accession>
<organism evidence="1 2">
    <name type="scientific">Paramecium pentaurelia</name>
    <dbReference type="NCBI Taxonomy" id="43138"/>
    <lineage>
        <taxon>Eukaryota</taxon>
        <taxon>Sar</taxon>
        <taxon>Alveolata</taxon>
        <taxon>Ciliophora</taxon>
        <taxon>Intramacronucleata</taxon>
        <taxon>Oligohymenophorea</taxon>
        <taxon>Peniculida</taxon>
        <taxon>Parameciidae</taxon>
        <taxon>Paramecium</taxon>
    </lineage>
</organism>
<reference evidence="1" key="1">
    <citation type="submission" date="2021-01" db="EMBL/GenBank/DDBJ databases">
        <authorList>
            <consortium name="Genoscope - CEA"/>
            <person name="William W."/>
        </authorList>
    </citation>
    <scope>NUCLEOTIDE SEQUENCE</scope>
</reference>
<sequence length="243" mass="28799">MKTQSVFTYSLHTSRDSCHFKFTKTIQQKHRHSFSDLFTNNALEQCNKQKIRRKSCYCNECGRMSKFQYKFMNLKHQLLQKRNQSYTLHTSTEHWPSQNKFSIQLPNIQHIRKSQSSFRISRKSLLNERSEEQRSPLMIYDSSFARSSISTTQKLLEETAMKNKAFRPSVFHSHDGHTPLVLKSQQLIIERIPQTERSTNTKIKLRNNPKLLCPLLIGFTKKLLSFTKIKPPQIHKHNRYKTQ</sequence>
<dbReference type="OrthoDB" id="293756at2759"/>
<keyword evidence="2" id="KW-1185">Reference proteome</keyword>
<protein>
    <submittedName>
        <fullName evidence="1">Uncharacterized protein</fullName>
    </submittedName>
</protein>
<evidence type="ECO:0000313" key="2">
    <source>
        <dbReference type="Proteomes" id="UP000689195"/>
    </source>
</evidence>
<name>A0A8S1U5A5_9CILI</name>
<proteinExistence type="predicted"/>
<evidence type="ECO:0000313" key="1">
    <source>
        <dbReference type="EMBL" id="CAD8159864.1"/>
    </source>
</evidence>
<dbReference type="Proteomes" id="UP000689195">
    <property type="component" value="Unassembled WGS sequence"/>
</dbReference>
<dbReference type="AlphaFoldDB" id="A0A8S1U5A5"/>
<dbReference type="EMBL" id="CAJJDO010000034">
    <property type="protein sequence ID" value="CAD8159864.1"/>
    <property type="molecule type" value="Genomic_DNA"/>
</dbReference>
<comment type="caution">
    <text evidence="1">The sequence shown here is derived from an EMBL/GenBank/DDBJ whole genome shotgun (WGS) entry which is preliminary data.</text>
</comment>